<dbReference type="Proteomes" id="UP000053070">
    <property type="component" value="Unassembled WGS sequence"/>
</dbReference>
<protein>
    <submittedName>
        <fullName evidence="3">Uncharacterized protein</fullName>
    </submittedName>
</protein>
<dbReference type="AlphaFoldDB" id="A0A0G9MS49"/>
<keyword evidence="2" id="KW-0812">Transmembrane</keyword>
<name>A0A0G9MS49_9SPHN</name>
<feature type="transmembrane region" description="Helical" evidence="2">
    <location>
        <begin position="34"/>
        <end position="57"/>
    </location>
</feature>
<keyword evidence="2" id="KW-0472">Membrane</keyword>
<reference evidence="3 4" key="1">
    <citation type="submission" date="2015-04" db="EMBL/GenBank/DDBJ databases">
        <title>The draft genome sequence of Erythrobacr gangjinensis K7-2.</title>
        <authorList>
            <person name="Zhuang L."/>
            <person name="Liu Y."/>
            <person name="Shao Z."/>
        </authorList>
    </citation>
    <scope>NUCLEOTIDE SEQUENCE [LARGE SCALE GENOMIC DNA]</scope>
    <source>
        <strain evidence="3 4">K7-2</strain>
    </source>
</reference>
<dbReference type="EMBL" id="LBHC01000001">
    <property type="protein sequence ID" value="KLE33384.1"/>
    <property type="molecule type" value="Genomic_DNA"/>
</dbReference>
<feature type="compositionally biased region" description="Basic and acidic residues" evidence="1">
    <location>
        <begin position="123"/>
        <end position="134"/>
    </location>
</feature>
<evidence type="ECO:0000313" key="4">
    <source>
        <dbReference type="Proteomes" id="UP000053070"/>
    </source>
</evidence>
<evidence type="ECO:0000313" key="3">
    <source>
        <dbReference type="EMBL" id="KLE33384.1"/>
    </source>
</evidence>
<proteinExistence type="predicted"/>
<comment type="caution">
    <text evidence="3">The sequence shown here is derived from an EMBL/GenBank/DDBJ whole genome shotgun (WGS) entry which is preliminary data.</text>
</comment>
<keyword evidence="4" id="KW-1185">Reference proteome</keyword>
<keyword evidence="2" id="KW-1133">Transmembrane helix</keyword>
<dbReference type="STRING" id="502682.BMF35_a0097"/>
<gene>
    <name evidence="3" type="ORF">AAW01_05490</name>
</gene>
<evidence type="ECO:0000256" key="1">
    <source>
        <dbReference type="SAM" id="MobiDB-lite"/>
    </source>
</evidence>
<organism evidence="3 4">
    <name type="scientific">Aurantiacibacter gangjinensis</name>
    <dbReference type="NCBI Taxonomy" id="502682"/>
    <lineage>
        <taxon>Bacteria</taxon>
        <taxon>Pseudomonadati</taxon>
        <taxon>Pseudomonadota</taxon>
        <taxon>Alphaproteobacteria</taxon>
        <taxon>Sphingomonadales</taxon>
        <taxon>Erythrobacteraceae</taxon>
        <taxon>Aurantiacibacter</taxon>
    </lineage>
</organism>
<accession>A0A0G9MS49</accession>
<feature type="region of interest" description="Disordered" evidence="1">
    <location>
        <begin position="121"/>
        <end position="152"/>
    </location>
</feature>
<dbReference type="PATRIC" id="fig|502682.8.peg.1123"/>
<evidence type="ECO:0000256" key="2">
    <source>
        <dbReference type="SAM" id="Phobius"/>
    </source>
</evidence>
<sequence length="152" mass="15849">MLVRTNKPMPKTPVLLAEPASSIRRPTARVDKRAAVINGVIFIVAIIVVLFFLLGGIGGSDADRPDSLAVTAETDAADASSDALFDPVPMAAAEDDYVVGSFGDPVADLYLDDAGGWGSSALDDMRSETAREAEEAATPSGTISRGRGARRN</sequence>